<protein>
    <submittedName>
        <fullName evidence="3">Putative secreted protein with PEP-CTERM sorting signal</fullName>
    </submittedName>
</protein>
<sequence>MHRTCSALPTLPTCAAALAALLCAPAQAGLVNWQQALASGTRATFSATHITSPTVVDIGNVGSNREGDATYEFIVQGNWHAIAGSLLGSNTGGQHQAIRFQQYGSATVGATEYGVYDHSFDVPTVFGQPVVLTFTSFGQYGQTFLYVNGKLMRDYATGVGYVGMALTLHGQVALGGTLVDGGGLLGADNFNGSILGFAAYDDLPDVHEIRAHANAFFADDPVTEPEPNPVPEPATALLFGLGLAGLGWAGRPRR</sequence>
<dbReference type="Proteomes" id="UP000252884">
    <property type="component" value="Unassembled WGS sequence"/>
</dbReference>
<feature type="signal peptide" evidence="1">
    <location>
        <begin position="1"/>
        <end position="28"/>
    </location>
</feature>
<evidence type="ECO:0000313" key="3">
    <source>
        <dbReference type="EMBL" id="RCW68155.1"/>
    </source>
</evidence>
<dbReference type="InterPro" id="IPR013424">
    <property type="entry name" value="Ice-binding_C"/>
</dbReference>
<dbReference type="InterPro" id="IPR013320">
    <property type="entry name" value="ConA-like_dom_sf"/>
</dbReference>
<dbReference type="SUPFAM" id="SSF49899">
    <property type="entry name" value="Concanavalin A-like lectins/glucanases"/>
    <property type="match status" value="1"/>
</dbReference>
<comment type="caution">
    <text evidence="3">The sequence shown here is derived from an EMBL/GenBank/DDBJ whole genome shotgun (WGS) entry which is preliminary data.</text>
</comment>
<proteinExistence type="predicted"/>
<dbReference type="RefSeq" id="WP_170168299.1">
    <property type="nucleotide sequence ID" value="NZ_QPJK01000008.1"/>
</dbReference>
<dbReference type="Pfam" id="PF07589">
    <property type="entry name" value="PEP-CTERM"/>
    <property type="match status" value="1"/>
</dbReference>
<evidence type="ECO:0000256" key="1">
    <source>
        <dbReference type="SAM" id="SignalP"/>
    </source>
</evidence>
<evidence type="ECO:0000259" key="2">
    <source>
        <dbReference type="Pfam" id="PF07589"/>
    </source>
</evidence>
<dbReference type="Gene3D" id="2.60.120.200">
    <property type="match status" value="1"/>
</dbReference>
<keyword evidence="1" id="KW-0732">Signal</keyword>
<dbReference type="AlphaFoldDB" id="A0A368XJY6"/>
<dbReference type="EMBL" id="QPJK01000008">
    <property type="protein sequence ID" value="RCW68155.1"/>
    <property type="molecule type" value="Genomic_DNA"/>
</dbReference>
<reference evidence="3 4" key="1">
    <citation type="submission" date="2018-07" db="EMBL/GenBank/DDBJ databases">
        <title>Genomic Encyclopedia of Type Strains, Phase IV (KMG-IV): sequencing the most valuable type-strain genomes for metagenomic binning, comparative biology and taxonomic classification.</title>
        <authorList>
            <person name="Goeker M."/>
        </authorList>
    </citation>
    <scope>NUCLEOTIDE SEQUENCE [LARGE SCALE GENOMIC DNA]</scope>
    <source>
        <strain evidence="3 4">DSM 21634</strain>
    </source>
</reference>
<gene>
    <name evidence="3" type="ORF">DES41_108337</name>
</gene>
<accession>A0A368XJY6</accession>
<feature type="chain" id="PRO_5016942916" evidence="1">
    <location>
        <begin position="29"/>
        <end position="254"/>
    </location>
</feature>
<feature type="domain" description="Ice-binding protein C-terminal" evidence="2">
    <location>
        <begin position="229"/>
        <end position="254"/>
    </location>
</feature>
<name>A0A368XJY6_9BURK</name>
<dbReference type="NCBIfam" id="TIGR02595">
    <property type="entry name" value="PEP_CTERM"/>
    <property type="match status" value="1"/>
</dbReference>
<organism evidence="3 4">
    <name type="scientific">Pseudorhodoferax soli</name>
    <dbReference type="NCBI Taxonomy" id="545864"/>
    <lineage>
        <taxon>Bacteria</taxon>
        <taxon>Pseudomonadati</taxon>
        <taxon>Pseudomonadota</taxon>
        <taxon>Betaproteobacteria</taxon>
        <taxon>Burkholderiales</taxon>
        <taxon>Comamonadaceae</taxon>
    </lineage>
</organism>
<keyword evidence="4" id="KW-1185">Reference proteome</keyword>
<evidence type="ECO:0000313" key="4">
    <source>
        <dbReference type="Proteomes" id="UP000252884"/>
    </source>
</evidence>